<dbReference type="EMBL" id="BMKI01000012">
    <property type="protein sequence ID" value="GGD01820.1"/>
    <property type="molecule type" value="Genomic_DNA"/>
</dbReference>
<protein>
    <submittedName>
        <fullName evidence="2">Uncharacterized protein</fullName>
    </submittedName>
</protein>
<keyword evidence="3" id="KW-1185">Reference proteome</keyword>
<dbReference type="RefSeq" id="WP_227011282.1">
    <property type="nucleotide sequence ID" value="NZ_BMKI01000012.1"/>
</dbReference>
<evidence type="ECO:0000313" key="3">
    <source>
        <dbReference type="Proteomes" id="UP000630615"/>
    </source>
</evidence>
<accession>A0ABQ1PR02</accession>
<dbReference type="SUPFAM" id="SSF52540">
    <property type="entry name" value="P-loop containing nucleoside triphosphate hydrolases"/>
    <property type="match status" value="1"/>
</dbReference>
<reference evidence="3" key="1">
    <citation type="journal article" date="2019" name="Int. J. Syst. Evol. Microbiol.">
        <title>The Global Catalogue of Microorganisms (GCM) 10K type strain sequencing project: providing services to taxonomists for standard genome sequencing and annotation.</title>
        <authorList>
            <consortium name="The Broad Institute Genomics Platform"/>
            <consortium name="The Broad Institute Genome Sequencing Center for Infectious Disease"/>
            <person name="Wu L."/>
            <person name="Ma J."/>
        </authorList>
    </citation>
    <scope>NUCLEOTIDE SEQUENCE [LARGE SCALE GENOMIC DNA]</scope>
    <source>
        <strain evidence="3">CGMCC 1.15942</strain>
    </source>
</reference>
<sequence length="856" mass="99175">MILIDDQEVKNDVIPKNDSKKSKETKRKKKKTRIPKVKGKSILDFLSFRRIISEDCIATTYGVTDYFEMEQVSVKNGTKEDRSAAIEEFWDYLRIMTYDHKFICTSNATDMTENIENAKRRFALTEEIDTPYIKEEKAYALQQLEYINNNYMTDEVYLQVFADDEKELKEIQGTVLSARGTFFRMKRISMARKVKLLHSLHNMGDTSFPGVPYTGNDREGRPEEAQRVVDRKGYDPIFISQIQPMGNLNVKDPQVLQTNTGFIKTLHVTDYKRKGNPAFYGDNVFKFRNTTSTIDVKNIDKTDEEFTRSLNRSLGEYEDRVYSSKDKISRKNAQNEYQELDKTVDTILEDDEAVDLLHVRIYLNEATMEALNEKEKEVKTRLKKYGFHANCFVDEAEVEYRALFVSYSENQKQRKRKGQEIRALSFAGSYFFNSAKLIDMNALYSGYTLYGNGLVLINQFFKDRSRKSYGGFYVGNQGFGKSTEIKATAKSNRLLGNNTFMFMVSNESETFVKASGGLHFDAREPRINPMQIYPTDVDIPTNTIKDRQSLVTNITKMKIILSMAANLNRSATNSSQKYLTQFYNEWIENKKLSIDSITKCDPEQYPLYSDFRERMKKFLVSETETTERTLIKDIINGLDIMIDSYGDIFNSYTAFSLEGQKLVAFNLESLLNIQDSEVYNAQYFNLYNMVYSHAVRIGQQEKHLYLTNQKSAQDIIYTDIVSDEFHNPIRSENIELLKQMDRNNREGRKIFIGQHYAVHDINDCFPDTDDNGKMGPISKAVMNLYKLSTYRYIFRQDSSSLPNLERVFGKEVSKSDLQAITKLEEGEAHLNIKGTLNIPFKREISKRDNQIFEGSI</sequence>
<name>A0ABQ1PR02_9ENTE</name>
<evidence type="ECO:0000313" key="2">
    <source>
        <dbReference type="EMBL" id="GGD01820.1"/>
    </source>
</evidence>
<evidence type="ECO:0000256" key="1">
    <source>
        <dbReference type="SAM" id="MobiDB-lite"/>
    </source>
</evidence>
<gene>
    <name evidence="2" type="ORF">GCM10011573_34180</name>
</gene>
<feature type="region of interest" description="Disordered" evidence="1">
    <location>
        <begin position="14"/>
        <end position="33"/>
    </location>
</feature>
<organism evidence="2 3">
    <name type="scientific">Enterococcus wangshanyuanii</name>
    <dbReference type="NCBI Taxonomy" id="2005703"/>
    <lineage>
        <taxon>Bacteria</taxon>
        <taxon>Bacillati</taxon>
        <taxon>Bacillota</taxon>
        <taxon>Bacilli</taxon>
        <taxon>Lactobacillales</taxon>
        <taxon>Enterococcaceae</taxon>
        <taxon>Enterococcus</taxon>
    </lineage>
</organism>
<feature type="compositionally biased region" description="Basic residues" evidence="1">
    <location>
        <begin position="23"/>
        <end position="33"/>
    </location>
</feature>
<dbReference type="Gene3D" id="3.40.50.300">
    <property type="entry name" value="P-loop containing nucleotide triphosphate hydrolases"/>
    <property type="match status" value="1"/>
</dbReference>
<dbReference type="InterPro" id="IPR027417">
    <property type="entry name" value="P-loop_NTPase"/>
</dbReference>
<proteinExistence type="predicted"/>
<dbReference type="Proteomes" id="UP000630615">
    <property type="component" value="Unassembled WGS sequence"/>
</dbReference>
<comment type="caution">
    <text evidence="2">The sequence shown here is derived from an EMBL/GenBank/DDBJ whole genome shotgun (WGS) entry which is preliminary data.</text>
</comment>